<dbReference type="Proteomes" id="UP000644140">
    <property type="component" value="Chromosome"/>
</dbReference>
<evidence type="ECO:0000256" key="4">
    <source>
        <dbReference type="ARBA" id="ARBA00022723"/>
    </source>
</evidence>
<dbReference type="GO" id="GO:0071949">
    <property type="term" value="F:FAD binding"/>
    <property type="evidence" value="ECO:0007669"/>
    <property type="project" value="InterPro"/>
</dbReference>
<evidence type="ECO:0000256" key="12">
    <source>
        <dbReference type="ARBA" id="ARBA00067680"/>
    </source>
</evidence>
<keyword evidence="2" id="KW-0004">4Fe-4S</keyword>
<dbReference type="InterPro" id="IPR006094">
    <property type="entry name" value="Oxid_FAD_bind_N"/>
</dbReference>
<dbReference type="GO" id="GO:0046872">
    <property type="term" value="F:metal ion binding"/>
    <property type="evidence" value="ECO:0007669"/>
    <property type="project" value="UniProtKB-KW"/>
</dbReference>
<name>A0A8I1AGA4_ACIBZ</name>
<dbReference type="Gene3D" id="3.30.70.2740">
    <property type="match status" value="1"/>
</dbReference>
<dbReference type="SUPFAM" id="SSF56176">
    <property type="entry name" value="FAD-binding/transporter-associated domain-like"/>
    <property type="match status" value="1"/>
</dbReference>
<dbReference type="EC" id="1.1.99.39" evidence="9"/>
<feature type="domain" description="FAD-binding PCMH-type" evidence="13">
    <location>
        <begin position="41"/>
        <end position="273"/>
    </location>
</feature>
<dbReference type="RefSeq" id="WP_198114666.1">
    <property type="nucleotide sequence ID" value="NZ_CP066121.1"/>
</dbReference>
<dbReference type="Pfam" id="PF13183">
    <property type="entry name" value="Fer4_8"/>
    <property type="match status" value="1"/>
</dbReference>
<dbReference type="AlphaFoldDB" id="A0A8I1AGA4"/>
<sequence length="977" mass="111488">MKQDLAVITQQFIEQLQSSFEGEIDCSEATRQVFSTDNSIYQYHPQAIIYPKHQHDIEMIMRLVSEHQYQSVVLTARGGGTGTNGQSLTNGIVIDVSRHMNKILSIDVQQKKAIVQAGVVKDQLNAELKKYGLFFAPELSTSNRATIGGMINTDASGQGSCRYGKTHHHVTRLSTVLRGGEILHSQALKRESWQQQILDKTPFQKNLYHQIFTVAKINQDIIKNSFPSLNRSLTGYDLPNLLDDEYFNPNALLCGSEGTLGIIIEAELNVLEIPKYRLLINIGYTNFQDALKDANVLMQHKPLSIETVDSKVLNLAKNDIVWHNVAKFFPDNHLEKPIEGINLVELDATTEIELKQHLEDFLQHLSQDRQIERLSTTVAWGETEINHVYAMRKRAVGLLGNVEGEKRPQPFVEDTAVPPEYLAEYIADFRQLLDHHGLEYGMFGHVDAGVLHVRPALDMKDPKSLGMIKLITEKVVELTHHYGGVLWGEHGKGLRSGYAPIFFGQAYPLLQQIKALFDPFNQLNSGKIATPATLPTSKLIGLTEIPLRGDYDRQISKIDWNNFGTTMHCNGNGACFNYDLNDPMCPSYKVTRNRIHSPKGRATLVKEWLRREENQQSSMGFDQEVYEALHGCLSCKSCVGQCPVKVDIPDAKARFLAHYHQRYPRQLRDYILAKLEFVLPQVASISSLYNVTQRLSLLKSFQRKILRMTDIPLFHPKVKEKLQIYGAVLVDQDLNNLPSNELDVVFIVQDAFTRYFDTSVFLDLITLIKKLGAIPYVLPYFPNGKPLHVHGFLDEFEKLRRKNITLLNQVSDLGYPIIGLDPAMTLVFRQEYHKRFTEDLPELHYQVMLVQEWLKQRLDKFELPELSTTQSIYYLAGHCTERTQEPKSNQMWKDIFQVFGLELKSLALGCCGMAGTYGHETEHLNQSKVIYQQSWQSKVELYRQRILATGYSCRTQVKRLEKTQLRHPIQVLLEKLG</sequence>
<dbReference type="InterPro" id="IPR017900">
    <property type="entry name" value="4Fe4S_Fe_S_CS"/>
</dbReference>
<evidence type="ECO:0000313" key="14">
    <source>
        <dbReference type="EMBL" id="UUN97118.1"/>
    </source>
</evidence>
<dbReference type="SUPFAM" id="SSF46548">
    <property type="entry name" value="alpha-helical ferredoxin"/>
    <property type="match status" value="1"/>
</dbReference>
<evidence type="ECO:0000256" key="7">
    <source>
        <dbReference type="ARBA" id="ARBA00023004"/>
    </source>
</evidence>
<protein>
    <recommendedName>
        <fullName evidence="12">D-2-hydroxyglutarate dehydrogenase</fullName>
        <ecNumber evidence="9">1.1.99.39</ecNumber>
    </recommendedName>
</protein>
<dbReference type="EMBL" id="CP092085">
    <property type="protein sequence ID" value="UUN97118.1"/>
    <property type="molecule type" value="Genomic_DNA"/>
</dbReference>
<evidence type="ECO:0000256" key="9">
    <source>
        <dbReference type="ARBA" id="ARBA00039003"/>
    </source>
</evidence>
<dbReference type="PROSITE" id="PS51387">
    <property type="entry name" value="FAD_PCMH"/>
    <property type="match status" value="1"/>
</dbReference>
<dbReference type="Gene3D" id="1.10.1060.10">
    <property type="entry name" value="Alpha-helical ferredoxin"/>
    <property type="match status" value="1"/>
</dbReference>
<accession>A0A8I1AGA4</accession>
<keyword evidence="8" id="KW-0411">Iron-sulfur</keyword>
<gene>
    <name evidence="14" type="ORF">I9054_017430</name>
</gene>
<dbReference type="GO" id="GO:0008720">
    <property type="term" value="F:D-lactate dehydrogenase (NAD+) activity"/>
    <property type="evidence" value="ECO:0007669"/>
    <property type="project" value="TreeGrafter"/>
</dbReference>
<dbReference type="GO" id="GO:0051990">
    <property type="term" value="F:(R)-2-hydroxyglutarate dehydrogenase activity"/>
    <property type="evidence" value="ECO:0007669"/>
    <property type="project" value="UniProtKB-EC"/>
</dbReference>
<comment type="catalytic activity">
    <reaction evidence="10">
        <text>(R)-2-hydroxyglutarate + A = 2-oxoglutarate + AH2</text>
        <dbReference type="Rhea" id="RHEA:38295"/>
        <dbReference type="ChEBI" id="CHEBI:13193"/>
        <dbReference type="ChEBI" id="CHEBI:15801"/>
        <dbReference type="ChEBI" id="CHEBI:16810"/>
        <dbReference type="ChEBI" id="CHEBI:17499"/>
        <dbReference type="EC" id="1.1.99.39"/>
    </reaction>
    <physiologicalReaction direction="left-to-right" evidence="10">
        <dbReference type="Rhea" id="RHEA:38296"/>
    </physiologicalReaction>
</comment>
<organism evidence="14 15">
    <name type="scientific">Acinetobacter bereziniae</name>
    <name type="common">Acinetobacter genomosp. 10</name>
    <dbReference type="NCBI Taxonomy" id="106648"/>
    <lineage>
        <taxon>Bacteria</taxon>
        <taxon>Pseudomonadati</taxon>
        <taxon>Pseudomonadota</taxon>
        <taxon>Gammaproteobacteria</taxon>
        <taxon>Moraxellales</taxon>
        <taxon>Moraxellaceae</taxon>
        <taxon>Acinetobacter</taxon>
    </lineage>
</organism>
<dbReference type="GO" id="GO:0051539">
    <property type="term" value="F:4 iron, 4 sulfur cluster binding"/>
    <property type="evidence" value="ECO:0007669"/>
    <property type="project" value="UniProtKB-KW"/>
</dbReference>
<evidence type="ECO:0000256" key="6">
    <source>
        <dbReference type="ARBA" id="ARBA00023002"/>
    </source>
</evidence>
<evidence type="ECO:0000256" key="2">
    <source>
        <dbReference type="ARBA" id="ARBA00022485"/>
    </source>
</evidence>
<dbReference type="Pfam" id="PF02913">
    <property type="entry name" value="FAD-oxidase_C"/>
    <property type="match status" value="1"/>
</dbReference>
<dbReference type="GO" id="GO:1903457">
    <property type="term" value="P:lactate catabolic process"/>
    <property type="evidence" value="ECO:0007669"/>
    <property type="project" value="TreeGrafter"/>
</dbReference>
<evidence type="ECO:0000256" key="8">
    <source>
        <dbReference type="ARBA" id="ARBA00023014"/>
    </source>
</evidence>
<keyword evidence="4" id="KW-0479">Metal-binding</keyword>
<proteinExistence type="inferred from homology"/>
<dbReference type="InterPro" id="IPR016169">
    <property type="entry name" value="FAD-bd_PCMH_sub2"/>
</dbReference>
<evidence type="ECO:0000256" key="10">
    <source>
        <dbReference type="ARBA" id="ARBA00051291"/>
    </source>
</evidence>
<evidence type="ECO:0000256" key="5">
    <source>
        <dbReference type="ARBA" id="ARBA00022827"/>
    </source>
</evidence>
<dbReference type="InterPro" id="IPR036318">
    <property type="entry name" value="FAD-bd_PCMH-like_sf"/>
</dbReference>
<evidence type="ECO:0000259" key="13">
    <source>
        <dbReference type="PROSITE" id="PS51387"/>
    </source>
</evidence>
<comment type="similarity">
    <text evidence="11">In the N-terminal section; belongs to the FAD-binding oxidoreductase/transferase type 4 family.</text>
</comment>
<dbReference type="FunFam" id="3.30.70.2740:FF:000003">
    <property type="entry name" value="Oxidoreductase, FAD-binding, putative"/>
    <property type="match status" value="1"/>
</dbReference>
<dbReference type="Gene3D" id="3.30.465.10">
    <property type="match status" value="1"/>
</dbReference>
<dbReference type="InterPro" id="IPR004113">
    <property type="entry name" value="FAD-bd_oxidored_4_C"/>
</dbReference>
<evidence type="ECO:0000256" key="1">
    <source>
        <dbReference type="ARBA" id="ARBA00001974"/>
    </source>
</evidence>
<evidence type="ECO:0000313" key="15">
    <source>
        <dbReference type="Proteomes" id="UP000644140"/>
    </source>
</evidence>
<keyword evidence="6" id="KW-0560">Oxidoreductase</keyword>
<comment type="cofactor">
    <cofactor evidence="1">
        <name>FAD</name>
        <dbReference type="ChEBI" id="CHEBI:57692"/>
    </cofactor>
</comment>
<evidence type="ECO:0000256" key="11">
    <source>
        <dbReference type="ARBA" id="ARBA00060924"/>
    </source>
</evidence>
<keyword evidence="7" id="KW-0408">Iron</keyword>
<dbReference type="InterPro" id="IPR009051">
    <property type="entry name" value="Helical_ferredxn"/>
</dbReference>
<keyword evidence="5" id="KW-0274">FAD</keyword>
<dbReference type="PROSITE" id="PS00198">
    <property type="entry name" value="4FE4S_FER_1"/>
    <property type="match status" value="1"/>
</dbReference>
<dbReference type="PANTHER" id="PTHR11748">
    <property type="entry name" value="D-LACTATE DEHYDROGENASE"/>
    <property type="match status" value="1"/>
</dbReference>
<keyword evidence="3" id="KW-0285">Flavoprotein</keyword>
<dbReference type="InterPro" id="IPR016164">
    <property type="entry name" value="FAD-linked_Oxase-like_C"/>
</dbReference>
<dbReference type="InterPro" id="IPR017896">
    <property type="entry name" value="4Fe4S_Fe-S-bd"/>
</dbReference>
<reference evidence="14" key="1">
    <citation type="submission" date="2022-02" db="EMBL/GenBank/DDBJ databases">
        <title>Characterization of Tn125 harboring carbapenem-resistant Acinetobacter bereziniae clinical isolates.</title>
        <authorList>
            <person name="Wong N.-K."/>
            <person name="Pan Q."/>
        </authorList>
    </citation>
    <scope>NUCLEOTIDE SEQUENCE</scope>
    <source>
        <strain evidence="14">GD03393</strain>
    </source>
</reference>
<dbReference type="Pfam" id="PF01565">
    <property type="entry name" value="FAD_binding_4"/>
    <property type="match status" value="1"/>
</dbReference>
<dbReference type="GO" id="GO:0004458">
    <property type="term" value="F:D-lactate dehydrogenase (cytochrome) activity"/>
    <property type="evidence" value="ECO:0007669"/>
    <property type="project" value="TreeGrafter"/>
</dbReference>
<dbReference type="SUPFAM" id="SSF55103">
    <property type="entry name" value="FAD-linked oxidases, C-terminal domain"/>
    <property type="match status" value="1"/>
</dbReference>
<dbReference type="PANTHER" id="PTHR11748:SF119">
    <property type="entry name" value="D-2-HYDROXYGLUTARATE DEHYDROGENASE"/>
    <property type="match status" value="1"/>
</dbReference>
<evidence type="ECO:0000256" key="3">
    <source>
        <dbReference type="ARBA" id="ARBA00022630"/>
    </source>
</evidence>
<dbReference type="InterPro" id="IPR016166">
    <property type="entry name" value="FAD-bd_PCMH"/>
</dbReference>